<dbReference type="EMBL" id="AP024955">
    <property type="protein sequence ID" value="BCZ78661.1"/>
    <property type="molecule type" value="Genomic_DNA"/>
</dbReference>
<evidence type="ECO:0000313" key="1">
    <source>
        <dbReference type="EMBL" id="BCZ78661.1"/>
    </source>
</evidence>
<sequence>MNSISIVARTSDSLAQSGATELMLGLSGASLRRHDASVPDANNAIGSSHGQLDAVYGHWCALMASPNDGLLDVAPQNLQDLAVFMEARKNTLHELGRIVVLVSPDPESQHTANSFLNTIVPTSVEPQKCAVLLVDYPRNVSPEPLFTELYAGLRDIQFEGPITSAPITSRQFEEAHAHKLMVNSLVNGEALEDEFRAAREAGVSEKKLYGLSRRLMAARTVVAAAREFQPVYDALRLPCIATVVTTNDVSHHRDATP</sequence>
<gene>
    <name evidence="1" type="ORF">PTKU64_23360</name>
</gene>
<protein>
    <submittedName>
        <fullName evidence="1">Uncharacterized protein</fullName>
    </submittedName>
</protein>
<keyword evidence="2" id="KW-1185">Reference proteome</keyword>
<organism evidence="1 2">
    <name type="scientific">Paraburkholderia terrae</name>
    <dbReference type="NCBI Taxonomy" id="311230"/>
    <lineage>
        <taxon>Bacteria</taxon>
        <taxon>Pseudomonadati</taxon>
        <taxon>Pseudomonadota</taxon>
        <taxon>Betaproteobacteria</taxon>
        <taxon>Burkholderiales</taxon>
        <taxon>Burkholderiaceae</taxon>
        <taxon>Paraburkholderia</taxon>
    </lineage>
</organism>
<dbReference type="Proteomes" id="UP001319874">
    <property type="component" value="Chromosome 1"/>
</dbReference>
<proteinExistence type="predicted"/>
<evidence type="ECO:0000313" key="2">
    <source>
        <dbReference type="Proteomes" id="UP001319874"/>
    </source>
</evidence>
<name>A0ABN6JD66_9BURK</name>
<reference evidence="1 2" key="1">
    <citation type="journal article" date="2022" name="Front. Microbiol.">
        <title>Identification and characterization of a novel class of self-sufficient cytochrome P450 hydroxylase involved in cyclohexanecarboxylate degradation in Paraburkholderia terrae strain KU-64.</title>
        <authorList>
            <person name="Yamamoto T."/>
            <person name="Hasegawa Y."/>
            <person name="Iwaki H."/>
        </authorList>
    </citation>
    <scope>NUCLEOTIDE SEQUENCE [LARGE SCALE GENOMIC DNA]</scope>
    <source>
        <strain evidence="1 2">KU-64</strain>
    </source>
</reference>
<accession>A0ABN6JD66</accession>
<dbReference type="RefSeq" id="WP_229511928.1">
    <property type="nucleotide sequence ID" value="NZ_AP024955.1"/>
</dbReference>